<accession>A0ABY7VYU9</accession>
<feature type="domain" description="Acetyl xylan esterase" evidence="3">
    <location>
        <begin position="66"/>
        <end position="210"/>
    </location>
</feature>
<keyword evidence="5" id="KW-1185">Reference proteome</keyword>
<dbReference type="Gene3D" id="3.40.50.1820">
    <property type="entry name" value="alpha/beta hydrolase"/>
    <property type="match status" value="1"/>
</dbReference>
<dbReference type="SUPFAM" id="SSF53474">
    <property type="entry name" value="alpha/beta-Hydrolases"/>
    <property type="match status" value="1"/>
</dbReference>
<name>A0ABY7VYU9_9BACT</name>
<evidence type="ECO:0000259" key="3">
    <source>
        <dbReference type="Pfam" id="PF05448"/>
    </source>
</evidence>
<dbReference type="Proteomes" id="UP001214250">
    <property type="component" value="Chromosome 2"/>
</dbReference>
<dbReference type="Pfam" id="PF05448">
    <property type="entry name" value="AXE1"/>
    <property type="match status" value="1"/>
</dbReference>
<feature type="chain" id="PRO_5047076995" evidence="2">
    <location>
        <begin position="25"/>
        <end position="403"/>
    </location>
</feature>
<keyword evidence="2" id="KW-0732">Signal</keyword>
<dbReference type="InterPro" id="IPR039069">
    <property type="entry name" value="CE7"/>
</dbReference>
<reference evidence="4 5" key="1">
    <citation type="submission" date="2023-02" db="EMBL/GenBank/DDBJ databases">
        <title>Genome sequence of Lentisphaera profundi SAORIC-696.</title>
        <authorList>
            <person name="Kim e."/>
            <person name="Cho J.-C."/>
            <person name="Choi A."/>
            <person name="Kang I."/>
        </authorList>
    </citation>
    <scope>NUCLEOTIDE SEQUENCE [LARGE SCALE GENOMIC DNA]</scope>
    <source>
        <strain evidence="4 5">SAORIC-696</strain>
    </source>
</reference>
<organism evidence="4 5">
    <name type="scientific">Lentisphaera profundi</name>
    <dbReference type="NCBI Taxonomy" id="1658616"/>
    <lineage>
        <taxon>Bacteria</taxon>
        <taxon>Pseudomonadati</taxon>
        <taxon>Lentisphaerota</taxon>
        <taxon>Lentisphaeria</taxon>
        <taxon>Lentisphaerales</taxon>
        <taxon>Lentisphaeraceae</taxon>
        <taxon>Lentisphaera</taxon>
    </lineage>
</organism>
<dbReference type="PANTHER" id="PTHR40111">
    <property type="entry name" value="CEPHALOSPORIN-C DEACETYLASE"/>
    <property type="match status" value="1"/>
</dbReference>
<evidence type="ECO:0000313" key="5">
    <source>
        <dbReference type="Proteomes" id="UP001214250"/>
    </source>
</evidence>
<evidence type="ECO:0000313" key="4">
    <source>
        <dbReference type="EMBL" id="WDE99425.1"/>
    </source>
</evidence>
<dbReference type="EMBL" id="CP117812">
    <property type="protein sequence ID" value="WDE99425.1"/>
    <property type="molecule type" value="Genomic_DNA"/>
</dbReference>
<feature type="region of interest" description="Disordered" evidence="1">
    <location>
        <begin position="128"/>
        <end position="148"/>
    </location>
</feature>
<gene>
    <name evidence="4" type="ORF">PQO03_16430</name>
</gene>
<dbReference type="InterPro" id="IPR029058">
    <property type="entry name" value="AB_hydrolase_fold"/>
</dbReference>
<evidence type="ECO:0000256" key="2">
    <source>
        <dbReference type="SAM" id="SignalP"/>
    </source>
</evidence>
<proteinExistence type="predicted"/>
<sequence length="403" mass="44117">MTSKIKSAFGVIALLLICGATLNAQETIGPWNKGDLFATPKYYPSDQSTAPGVKSILYEGLNYHGKTTRFYAYYGVPMGHTPAKGWPGVVLVHGGGGTASANWVKEWNEHGYAAISMDLEGRIPNLKGSKKRSSHSWSGPHRASNFEETPINQGQSVDQHWFYHAIGGVVRADSLLRSFPEVDKERIGIEGYSWGGVLTSVSVGVDSRFKFGITHTGCGFLHEGDSYLGQSFKRRSPEKLKQSLALYEASTYLPNVTFPMLRTSSPTDMHFPLACEQKSALATNGPTYLWIKVGWGHASRPKKEPFIFADSVVKGGHPLPTRGELVQKGQAWSVTFTSPFPLKLAELCYTTDDGLSKDRKWHTVPAQLQSGKASAELPAGTTVFFFNVTDSDGRMSSSLSREL</sequence>
<dbReference type="InterPro" id="IPR008391">
    <property type="entry name" value="AXE1_dom"/>
</dbReference>
<dbReference type="PANTHER" id="PTHR40111:SF1">
    <property type="entry name" value="CEPHALOSPORIN-C DEACETYLASE"/>
    <property type="match status" value="1"/>
</dbReference>
<protein>
    <submittedName>
        <fullName evidence="4">Acetylxylan esterase</fullName>
    </submittedName>
</protein>
<dbReference type="RefSeq" id="WP_274154280.1">
    <property type="nucleotide sequence ID" value="NZ_CP117812.1"/>
</dbReference>
<feature type="signal peptide" evidence="2">
    <location>
        <begin position="1"/>
        <end position="24"/>
    </location>
</feature>
<evidence type="ECO:0000256" key="1">
    <source>
        <dbReference type="SAM" id="MobiDB-lite"/>
    </source>
</evidence>